<feature type="transmembrane region" description="Helical" evidence="1">
    <location>
        <begin position="95"/>
        <end position="117"/>
    </location>
</feature>
<protein>
    <submittedName>
        <fullName evidence="3">EamA family transporter</fullName>
    </submittedName>
</protein>
<feature type="transmembrane region" description="Helical" evidence="1">
    <location>
        <begin position="214"/>
        <end position="233"/>
    </location>
</feature>
<dbReference type="AlphaFoldDB" id="A0A6M1SYU1"/>
<dbReference type="SUPFAM" id="SSF103481">
    <property type="entry name" value="Multidrug resistance efflux transporter EmrE"/>
    <property type="match status" value="2"/>
</dbReference>
<dbReference type="InterPro" id="IPR037185">
    <property type="entry name" value="EmrE-like"/>
</dbReference>
<feature type="transmembrane region" description="Helical" evidence="1">
    <location>
        <begin position="150"/>
        <end position="170"/>
    </location>
</feature>
<evidence type="ECO:0000313" key="4">
    <source>
        <dbReference type="Proteomes" id="UP000473278"/>
    </source>
</evidence>
<reference evidence="3 4" key="1">
    <citation type="submission" date="2020-02" db="EMBL/GenBank/DDBJ databases">
        <title>Balneolaceae bacterium YR4-1, complete genome.</title>
        <authorList>
            <person name="Li Y."/>
            <person name="Wu S."/>
        </authorList>
    </citation>
    <scope>NUCLEOTIDE SEQUENCE [LARGE SCALE GENOMIC DNA]</scope>
    <source>
        <strain evidence="3 4">YR4-1</strain>
    </source>
</reference>
<keyword evidence="1" id="KW-0472">Membrane</keyword>
<feature type="transmembrane region" description="Helical" evidence="1">
    <location>
        <begin position="68"/>
        <end position="89"/>
    </location>
</feature>
<evidence type="ECO:0000313" key="3">
    <source>
        <dbReference type="EMBL" id="NGP76344.1"/>
    </source>
</evidence>
<dbReference type="Gene3D" id="1.10.3730.20">
    <property type="match status" value="2"/>
</dbReference>
<keyword evidence="1" id="KW-0812">Transmembrane</keyword>
<dbReference type="EMBL" id="JAALLT010000002">
    <property type="protein sequence ID" value="NGP76344.1"/>
    <property type="molecule type" value="Genomic_DNA"/>
</dbReference>
<organism evidence="3 4">
    <name type="scientific">Halalkalibaculum roseum</name>
    <dbReference type="NCBI Taxonomy" id="2709311"/>
    <lineage>
        <taxon>Bacteria</taxon>
        <taxon>Pseudomonadati</taxon>
        <taxon>Balneolota</taxon>
        <taxon>Balneolia</taxon>
        <taxon>Balneolales</taxon>
        <taxon>Balneolaceae</taxon>
        <taxon>Halalkalibaculum</taxon>
    </lineage>
</organism>
<feature type="transmembrane region" description="Helical" evidence="1">
    <location>
        <begin position="37"/>
        <end position="56"/>
    </location>
</feature>
<dbReference type="GO" id="GO:0016020">
    <property type="term" value="C:membrane"/>
    <property type="evidence" value="ECO:0007669"/>
    <property type="project" value="InterPro"/>
</dbReference>
<accession>A0A6M1SYU1</accession>
<proteinExistence type="predicted"/>
<keyword evidence="4" id="KW-1185">Reference proteome</keyword>
<gene>
    <name evidence="3" type="ORF">G3570_06855</name>
</gene>
<name>A0A6M1SYU1_9BACT</name>
<feature type="transmembrane region" description="Helical" evidence="1">
    <location>
        <begin position="245"/>
        <end position="264"/>
    </location>
</feature>
<dbReference type="PANTHER" id="PTHR22911">
    <property type="entry name" value="ACYL-MALONYL CONDENSING ENZYME-RELATED"/>
    <property type="match status" value="1"/>
</dbReference>
<evidence type="ECO:0000259" key="2">
    <source>
        <dbReference type="Pfam" id="PF00892"/>
    </source>
</evidence>
<evidence type="ECO:0000256" key="1">
    <source>
        <dbReference type="SAM" id="Phobius"/>
    </source>
</evidence>
<dbReference type="InterPro" id="IPR000620">
    <property type="entry name" value="EamA_dom"/>
</dbReference>
<sequence>MKNKLAYVLVVIGASLWGIIGIFIHELSNAGFTSLQIVTLRVVSAAIMLVSYLLISDAQLLKINMKDTPVFAGTGIMSIVFFNWCYFTAIQEVSLSIAVMLLYTGPAFVILLSRIFFKEYFNYPKIIALLFTAVGCMLVIQLFPLSNKTISFYGVLVGLGSGFGYALYSIFGKVALRKHPPITIITYTFVFASLALLPTSGLTLDSTLLFSPNILITILGLGLFPTVLAYLLYTIGLSMIESGKASITATMEPVIATALGVFMFNEVLTGFQIVGIFLIISAVIILQIKGKKRKTVARTP</sequence>
<feature type="transmembrane region" description="Helical" evidence="1">
    <location>
        <begin position="126"/>
        <end position="144"/>
    </location>
</feature>
<feature type="domain" description="EamA" evidence="2">
    <location>
        <begin position="153"/>
        <end position="286"/>
    </location>
</feature>
<keyword evidence="1" id="KW-1133">Transmembrane helix</keyword>
<dbReference type="PANTHER" id="PTHR22911:SF79">
    <property type="entry name" value="MOBA-LIKE NTP TRANSFERASE DOMAIN-CONTAINING PROTEIN"/>
    <property type="match status" value="1"/>
</dbReference>
<feature type="transmembrane region" description="Helical" evidence="1">
    <location>
        <begin position="182"/>
        <end position="202"/>
    </location>
</feature>
<comment type="caution">
    <text evidence="3">The sequence shown here is derived from an EMBL/GenBank/DDBJ whole genome shotgun (WGS) entry which is preliminary data.</text>
</comment>
<feature type="transmembrane region" description="Helical" evidence="1">
    <location>
        <begin position="270"/>
        <end position="288"/>
    </location>
</feature>
<dbReference type="Pfam" id="PF00892">
    <property type="entry name" value="EamA"/>
    <property type="match status" value="2"/>
</dbReference>
<feature type="transmembrane region" description="Helical" evidence="1">
    <location>
        <begin position="5"/>
        <end position="25"/>
    </location>
</feature>
<dbReference type="Proteomes" id="UP000473278">
    <property type="component" value="Unassembled WGS sequence"/>
</dbReference>
<feature type="domain" description="EamA" evidence="2">
    <location>
        <begin position="5"/>
        <end position="140"/>
    </location>
</feature>